<dbReference type="PIRSF" id="PIRSF000538">
    <property type="entry name" value="GlpK"/>
    <property type="match status" value="1"/>
</dbReference>
<dbReference type="CDD" id="cd07781">
    <property type="entry name" value="ASKHA_NBD_FGGY_L-RBK"/>
    <property type="match status" value="1"/>
</dbReference>
<dbReference type="InterPro" id="IPR000577">
    <property type="entry name" value="Carb_kinase_FGGY"/>
</dbReference>
<keyword evidence="2 7" id="KW-0547">Nucleotide-binding</keyword>
<evidence type="ECO:0000256" key="4">
    <source>
        <dbReference type="ARBA" id="ARBA00022840"/>
    </source>
</evidence>
<dbReference type="NCBIfam" id="TIGR01234">
    <property type="entry name" value="L-ribulokinase"/>
    <property type="match status" value="1"/>
</dbReference>
<dbReference type="OrthoDB" id="9805576at2"/>
<evidence type="ECO:0000256" key="3">
    <source>
        <dbReference type="ARBA" id="ARBA00022777"/>
    </source>
</evidence>
<reference evidence="12 13" key="1">
    <citation type="journal article" date="2016" name="Genome Announc.">
        <title>First Complete Genome Sequence of a Subdivision 6 Acidobacterium Strain.</title>
        <authorList>
            <person name="Huang S."/>
            <person name="Vieira S."/>
            <person name="Bunk B."/>
            <person name="Riedel T."/>
            <person name="Sproer C."/>
            <person name="Overmann J."/>
        </authorList>
    </citation>
    <scope>NUCLEOTIDE SEQUENCE [LARGE SCALE GENOMIC DNA]</scope>
    <source>
        <strain evidence="13">DSM 100886 HEG_-6_39</strain>
    </source>
</reference>
<protein>
    <recommendedName>
        <fullName evidence="7 8">Ribulokinase</fullName>
        <ecNumber evidence="7 8">2.7.1.16</ecNumber>
    </recommendedName>
</protein>
<keyword evidence="1 7" id="KW-0808">Transferase</keyword>
<dbReference type="Pfam" id="PF00370">
    <property type="entry name" value="FGGY_N"/>
    <property type="match status" value="1"/>
</dbReference>
<keyword evidence="6 7" id="KW-0119">Carbohydrate metabolism</keyword>
<evidence type="ECO:0000256" key="6">
    <source>
        <dbReference type="ARBA" id="ARBA00023277"/>
    </source>
</evidence>
<evidence type="ECO:0000259" key="11">
    <source>
        <dbReference type="Pfam" id="PF02782"/>
    </source>
</evidence>
<comment type="catalytic activity">
    <reaction evidence="7">
        <text>D-ribulose + ATP = D-ribulose 5-phosphate + ADP + H(+)</text>
        <dbReference type="Rhea" id="RHEA:17601"/>
        <dbReference type="ChEBI" id="CHEBI:15378"/>
        <dbReference type="ChEBI" id="CHEBI:17173"/>
        <dbReference type="ChEBI" id="CHEBI:30616"/>
        <dbReference type="ChEBI" id="CHEBI:58121"/>
        <dbReference type="ChEBI" id="CHEBI:456216"/>
        <dbReference type="EC" id="2.7.1.16"/>
    </reaction>
</comment>
<dbReference type="GO" id="GO:0019150">
    <property type="term" value="F:D-ribulokinase activity"/>
    <property type="evidence" value="ECO:0007669"/>
    <property type="project" value="TreeGrafter"/>
</dbReference>
<feature type="domain" description="Carbohydrate kinase FGGY C-terminal" evidence="11">
    <location>
        <begin position="289"/>
        <end position="486"/>
    </location>
</feature>
<dbReference type="KEGG" id="abac:LuPra_05001"/>
<dbReference type="GO" id="GO:0005737">
    <property type="term" value="C:cytoplasm"/>
    <property type="evidence" value="ECO:0007669"/>
    <property type="project" value="TreeGrafter"/>
</dbReference>
<keyword evidence="4 7" id="KW-0067">ATP-binding</keyword>
<comment type="catalytic activity">
    <reaction evidence="7 9">
        <text>L-ribulose + ATP = L-ribulose 5-phosphate + ADP + H(+)</text>
        <dbReference type="Rhea" id="RHEA:22072"/>
        <dbReference type="ChEBI" id="CHEBI:15378"/>
        <dbReference type="ChEBI" id="CHEBI:16880"/>
        <dbReference type="ChEBI" id="CHEBI:30616"/>
        <dbReference type="ChEBI" id="CHEBI:58226"/>
        <dbReference type="ChEBI" id="CHEBI:456216"/>
        <dbReference type="EC" id="2.7.1.16"/>
    </reaction>
</comment>
<evidence type="ECO:0000256" key="5">
    <source>
        <dbReference type="ARBA" id="ARBA00022935"/>
    </source>
</evidence>
<name>A0A143PUA1_LUTPR</name>
<evidence type="ECO:0000313" key="13">
    <source>
        <dbReference type="Proteomes" id="UP000076079"/>
    </source>
</evidence>
<evidence type="ECO:0000256" key="1">
    <source>
        <dbReference type="ARBA" id="ARBA00022679"/>
    </source>
</evidence>
<keyword evidence="5 7" id="KW-0054">Arabinose catabolism</keyword>
<organism evidence="12 13">
    <name type="scientific">Luteitalea pratensis</name>
    <dbReference type="NCBI Taxonomy" id="1855912"/>
    <lineage>
        <taxon>Bacteria</taxon>
        <taxon>Pseudomonadati</taxon>
        <taxon>Acidobacteriota</taxon>
        <taxon>Vicinamibacteria</taxon>
        <taxon>Vicinamibacterales</taxon>
        <taxon>Vicinamibacteraceae</taxon>
        <taxon>Luteitalea</taxon>
    </lineage>
</organism>
<evidence type="ECO:0000256" key="2">
    <source>
        <dbReference type="ARBA" id="ARBA00022741"/>
    </source>
</evidence>
<dbReference type="InterPro" id="IPR005929">
    <property type="entry name" value="Ribulokinase"/>
</dbReference>
<dbReference type="Pfam" id="PF02782">
    <property type="entry name" value="FGGY_C"/>
    <property type="match status" value="1"/>
</dbReference>
<dbReference type="PANTHER" id="PTHR43435">
    <property type="entry name" value="RIBULOKINASE"/>
    <property type="match status" value="1"/>
</dbReference>
<dbReference type="UniPathway" id="UPA00145">
    <property type="reaction ID" value="UER00566"/>
</dbReference>
<keyword evidence="13" id="KW-1185">Reference proteome</keyword>
<sequence>MTAVIGLDFGTESARALVVDVHDGRVLGSGVSAYRHGVIDEQLPTTGAALGAEWALQHPGNWLEALEASVREALASARVPAADIVGLGIDFTACTVLPVTSVGVPLMHEARYRGEPHAWPKLWKHHASQPQATRVTEVAAARNETWLARYGGRISSEWMLPKALQVLEEAPEVFAASDLIVEGGDWVVWQLTGTFARNACAAGYKGLWHKHEGYPSDAYLQALHPGLSGFYSGRGGGQSVVAPGTRVGTLTAEWAERLHLEPGTAVGAALIDAHAGVLGSGATSAGSLMLILGTSTCHLLLAEREQLVPGVAGVVEDGIVAGLFAYEAGQAAVGDSFAWFVDALAPADVQAEAARLQVSAHDVLSTRAAGLRPGETGLVALDWWNGNRSTLVDAELSGLLVGATLATRPEHIYRALVESTAFGTRVIADALRSGGVPVTRVVAGGGLTRNRMLMQIYADVLGIEIEVAGASQASGLGAAMLGAVAAGEAAEGHASIEAAAAAMAPRPTERYHCDRAAHERYTALYRLYVDLYDHFGRGNDLMHRLRELK</sequence>
<dbReference type="Proteomes" id="UP000076079">
    <property type="component" value="Chromosome"/>
</dbReference>
<evidence type="ECO:0000313" key="12">
    <source>
        <dbReference type="EMBL" id="AMY11743.1"/>
    </source>
</evidence>
<dbReference type="SUPFAM" id="SSF53067">
    <property type="entry name" value="Actin-like ATPase domain"/>
    <property type="match status" value="2"/>
</dbReference>
<dbReference type="EC" id="2.7.1.16" evidence="7 8"/>
<dbReference type="NCBIfam" id="NF003154">
    <property type="entry name" value="PRK04123.1"/>
    <property type="match status" value="1"/>
</dbReference>
<comment type="similarity">
    <text evidence="7 9">Belongs to the ribulokinase family.</text>
</comment>
<proteinExistence type="inferred from homology"/>
<gene>
    <name evidence="7 12" type="primary">araB</name>
    <name evidence="12" type="ORF">LuPra_05001</name>
</gene>
<keyword evidence="3 7" id="KW-0418">Kinase</keyword>
<dbReference type="STRING" id="1855912.LuPra_05001"/>
<dbReference type="PANTHER" id="PTHR43435:SF4">
    <property type="entry name" value="FGGY CARBOHYDRATE KINASE DOMAIN-CONTAINING PROTEIN"/>
    <property type="match status" value="1"/>
</dbReference>
<dbReference type="GO" id="GO:0005524">
    <property type="term" value="F:ATP binding"/>
    <property type="evidence" value="ECO:0007669"/>
    <property type="project" value="UniProtKB-UniRule"/>
</dbReference>
<dbReference type="AlphaFoldDB" id="A0A143PUA1"/>
<dbReference type="InterPro" id="IPR018484">
    <property type="entry name" value="FGGY_N"/>
</dbReference>
<evidence type="ECO:0000256" key="9">
    <source>
        <dbReference type="RuleBase" id="RU003455"/>
    </source>
</evidence>
<dbReference type="RefSeq" id="WP_110173261.1">
    <property type="nucleotide sequence ID" value="NZ_CP015136.1"/>
</dbReference>
<dbReference type="PATRIC" id="fig|1813736.3.peg.5257"/>
<accession>A0A143PUA1</accession>
<evidence type="ECO:0000256" key="8">
    <source>
        <dbReference type="NCBIfam" id="TIGR01234"/>
    </source>
</evidence>
<dbReference type="EMBL" id="CP015136">
    <property type="protein sequence ID" value="AMY11743.1"/>
    <property type="molecule type" value="Genomic_DNA"/>
</dbReference>
<feature type="domain" description="Carbohydrate kinase FGGY N-terminal" evidence="10">
    <location>
        <begin position="4"/>
        <end position="279"/>
    </location>
</feature>
<evidence type="ECO:0000256" key="7">
    <source>
        <dbReference type="HAMAP-Rule" id="MF_00520"/>
    </source>
</evidence>
<dbReference type="GO" id="GO:0008741">
    <property type="term" value="F:ribulokinase activity"/>
    <property type="evidence" value="ECO:0007669"/>
    <property type="project" value="UniProtKB-UniRule"/>
</dbReference>
<dbReference type="InterPro" id="IPR043129">
    <property type="entry name" value="ATPase_NBD"/>
</dbReference>
<evidence type="ECO:0000259" key="10">
    <source>
        <dbReference type="Pfam" id="PF00370"/>
    </source>
</evidence>
<reference evidence="13" key="2">
    <citation type="submission" date="2016-04" db="EMBL/GenBank/DDBJ databases">
        <title>First Complete Genome Sequence of a Subdivision 6 Acidobacterium.</title>
        <authorList>
            <person name="Huang S."/>
            <person name="Vieira S."/>
            <person name="Bunk B."/>
            <person name="Riedel T."/>
            <person name="Sproeer C."/>
            <person name="Overmann J."/>
        </authorList>
    </citation>
    <scope>NUCLEOTIDE SEQUENCE [LARGE SCALE GENOMIC DNA]</scope>
    <source>
        <strain evidence="13">DSM 100886 HEG_-6_39</strain>
    </source>
</reference>
<dbReference type="Gene3D" id="3.30.420.40">
    <property type="match status" value="2"/>
</dbReference>
<dbReference type="HAMAP" id="MF_00520">
    <property type="entry name" value="Ribulokinase"/>
    <property type="match status" value="1"/>
</dbReference>
<comment type="pathway">
    <text evidence="7 9">Carbohydrate degradation; L-arabinose degradation via L-ribulose; D-xylulose 5-phosphate from L-arabinose (bacterial route): step 2/3.</text>
</comment>
<dbReference type="GO" id="GO:0019569">
    <property type="term" value="P:L-arabinose catabolic process to D-xylulose 5-phosphate"/>
    <property type="evidence" value="ECO:0007669"/>
    <property type="project" value="UniProtKB-UniRule"/>
</dbReference>
<dbReference type="InterPro" id="IPR018485">
    <property type="entry name" value="FGGY_C"/>
</dbReference>